<dbReference type="AlphaFoldDB" id="A0ABD3CEX7"/>
<sequence>MNSGEDGAGHMSCRSSDQQPSESVKVAGSGRHDPAGEDGQALLHHYHLSAVKSSGGPSGFWVSIKCSDSSSPNKNRGFGPKSRKADDKKQQSSSTLPNRKWPSSPELAKPRFEGGGEELAWMRCSAVVVKRPAMDELWWRQPDPKISV</sequence>
<feature type="region of interest" description="Disordered" evidence="1">
    <location>
        <begin position="61"/>
        <end position="112"/>
    </location>
</feature>
<keyword evidence="3" id="KW-1185">Reference proteome</keyword>
<accession>A0ABD3CEX7</accession>
<dbReference type="Proteomes" id="UP001632038">
    <property type="component" value="Unassembled WGS sequence"/>
</dbReference>
<evidence type="ECO:0000256" key="1">
    <source>
        <dbReference type="SAM" id="MobiDB-lite"/>
    </source>
</evidence>
<reference evidence="3" key="1">
    <citation type="journal article" date="2024" name="IScience">
        <title>Strigolactones Initiate the Formation of Haustorium-like Structures in Castilleja.</title>
        <authorList>
            <person name="Buerger M."/>
            <person name="Peterson D."/>
            <person name="Chory J."/>
        </authorList>
    </citation>
    <scope>NUCLEOTIDE SEQUENCE [LARGE SCALE GENOMIC DNA]</scope>
</reference>
<dbReference type="EMBL" id="JAVIJP010000036">
    <property type="protein sequence ID" value="KAL3628433.1"/>
    <property type="molecule type" value="Genomic_DNA"/>
</dbReference>
<proteinExistence type="predicted"/>
<name>A0ABD3CEX7_9LAMI</name>
<feature type="compositionally biased region" description="Polar residues" evidence="1">
    <location>
        <begin position="13"/>
        <end position="22"/>
    </location>
</feature>
<protein>
    <submittedName>
        <fullName evidence="2">Uncharacterized protein</fullName>
    </submittedName>
</protein>
<organism evidence="2 3">
    <name type="scientific">Castilleja foliolosa</name>
    <dbReference type="NCBI Taxonomy" id="1961234"/>
    <lineage>
        <taxon>Eukaryota</taxon>
        <taxon>Viridiplantae</taxon>
        <taxon>Streptophyta</taxon>
        <taxon>Embryophyta</taxon>
        <taxon>Tracheophyta</taxon>
        <taxon>Spermatophyta</taxon>
        <taxon>Magnoliopsida</taxon>
        <taxon>eudicotyledons</taxon>
        <taxon>Gunneridae</taxon>
        <taxon>Pentapetalae</taxon>
        <taxon>asterids</taxon>
        <taxon>lamiids</taxon>
        <taxon>Lamiales</taxon>
        <taxon>Orobanchaceae</taxon>
        <taxon>Pedicularideae</taxon>
        <taxon>Castillejinae</taxon>
        <taxon>Castilleja</taxon>
    </lineage>
</organism>
<gene>
    <name evidence="2" type="ORF">CASFOL_027479</name>
</gene>
<feature type="region of interest" description="Disordered" evidence="1">
    <location>
        <begin position="1"/>
        <end position="41"/>
    </location>
</feature>
<comment type="caution">
    <text evidence="2">The sequence shown here is derived from an EMBL/GenBank/DDBJ whole genome shotgun (WGS) entry which is preliminary data.</text>
</comment>
<evidence type="ECO:0000313" key="2">
    <source>
        <dbReference type="EMBL" id="KAL3628433.1"/>
    </source>
</evidence>
<evidence type="ECO:0000313" key="3">
    <source>
        <dbReference type="Proteomes" id="UP001632038"/>
    </source>
</evidence>